<reference evidence="2" key="2">
    <citation type="submission" date="2021-04" db="EMBL/GenBank/DDBJ databases">
        <authorList>
            <person name="Gilroy R."/>
        </authorList>
    </citation>
    <scope>NUCLEOTIDE SEQUENCE</scope>
    <source>
        <strain evidence="2">ChiSjej1B19-5720</strain>
    </source>
</reference>
<proteinExistence type="predicted"/>
<feature type="binding site" evidence="1">
    <location>
        <position position="157"/>
    </location>
    <ligand>
        <name>Mg(2+)</name>
        <dbReference type="ChEBI" id="CHEBI:18420"/>
    </ligand>
</feature>
<gene>
    <name evidence="2" type="ORF">IAA06_01095</name>
</gene>
<dbReference type="AlphaFoldDB" id="A0A9D2LRI1"/>
<dbReference type="EMBL" id="DWYZ01000026">
    <property type="protein sequence ID" value="HJB27378.1"/>
    <property type="molecule type" value="Genomic_DNA"/>
</dbReference>
<comment type="caution">
    <text evidence="2">The sequence shown here is derived from an EMBL/GenBank/DDBJ whole genome shotgun (WGS) entry which is preliminary data.</text>
</comment>
<accession>A0A9D2LRI1</accession>
<dbReference type="InterPro" id="IPR005493">
    <property type="entry name" value="RraA/RraA-like"/>
</dbReference>
<keyword evidence="1" id="KW-0479">Metal-binding</keyword>
<keyword evidence="1" id="KW-0460">Magnesium</keyword>
<dbReference type="Pfam" id="PF03737">
    <property type="entry name" value="RraA-like"/>
    <property type="match status" value="1"/>
</dbReference>
<feature type="binding site" evidence="1">
    <location>
        <position position="156"/>
    </location>
    <ligand>
        <name>substrate</name>
    </ligand>
</feature>
<reference evidence="2" key="1">
    <citation type="journal article" date="2021" name="PeerJ">
        <title>Extensive microbial diversity within the chicken gut microbiome revealed by metagenomics and culture.</title>
        <authorList>
            <person name="Gilroy R."/>
            <person name="Ravi A."/>
            <person name="Getino M."/>
            <person name="Pursley I."/>
            <person name="Horton D.L."/>
            <person name="Alikhan N.F."/>
            <person name="Baker D."/>
            <person name="Gharbi K."/>
            <person name="Hall N."/>
            <person name="Watson M."/>
            <person name="Adriaenssens E.M."/>
            <person name="Foster-Nyarko E."/>
            <person name="Jarju S."/>
            <person name="Secka A."/>
            <person name="Antonio M."/>
            <person name="Oren A."/>
            <person name="Chaudhuri R.R."/>
            <person name="La Ragione R."/>
            <person name="Hildebrand F."/>
            <person name="Pallen M.J."/>
        </authorList>
    </citation>
    <scope>NUCLEOTIDE SEQUENCE</scope>
    <source>
        <strain evidence="2">ChiSjej1B19-5720</strain>
    </source>
</reference>
<organism evidence="2 3">
    <name type="scientific">Candidatus Blautia faecavium</name>
    <dbReference type="NCBI Taxonomy" id="2838487"/>
    <lineage>
        <taxon>Bacteria</taxon>
        <taxon>Bacillati</taxon>
        <taxon>Bacillota</taxon>
        <taxon>Clostridia</taxon>
        <taxon>Lachnospirales</taxon>
        <taxon>Lachnospiraceae</taxon>
        <taxon>Blautia</taxon>
    </lineage>
</organism>
<dbReference type="SUPFAM" id="SSF89562">
    <property type="entry name" value="RraA-like"/>
    <property type="match status" value="1"/>
</dbReference>
<feature type="binding site" evidence="1">
    <location>
        <begin position="133"/>
        <end position="136"/>
    </location>
    <ligand>
        <name>substrate</name>
    </ligand>
</feature>
<dbReference type="Proteomes" id="UP000823842">
    <property type="component" value="Unassembled WGS sequence"/>
</dbReference>
<dbReference type="Gene3D" id="3.50.30.40">
    <property type="entry name" value="Ribonuclease E inhibitor RraA/RraA-like"/>
    <property type="match status" value="1"/>
</dbReference>
<dbReference type="GO" id="GO:0046872">
    <property type="term" value="F:metal ion binding"/>
    <property type="evidence" value="ECO:0007669"/>
    <property type="project" value="UniProtKB-KW"/>
</dbReference>
<comment type="cofactor">
    <cofactor evidence="1">
        <name>Mg(2+)</name>
        <dbReference type="ChEBI" id="CHEBI:18420"/>
    </cofactor>
</comment>
<name>A0A9D2LRI1_9FIRM</name>
<protein>
    <submittedName>
        <fullName evidence="2">RraA family protein</fullName>
    </submittedName>
</protein>
<sequence length="294" mass="33637">MNFNVKEDIIQLTEKWTGERLPDGRPKVSDEDLEEIRNLTLEEVWQPLFLKGYLNQFEEKLKRLHDDKRKLVGRAVTCSFMPARPDLEETVKKIGASEGRKGTCNQWVIDTLMEGDVVVADMYDKIYEGTFVGGNLSTAIKNRTKTGGAVVWGGIRDLEQIEGIPDLQIYYRGVDPTPIRNFVMTSFNSMTKIGGAVCLPGDVVYGYGGGVIFIPSHMVKEVIEFAKKMHVKDIFGFEMIRQGVYTTADIDIDIWPTEMMERLIQFIETDERGEKYRSLDWSKELEDAKREEQC</sequence>
<dbReference type="InterPro" id="IPR036704">
    <property type="entry name" value="RraA/RraA-like_sf"/>
</dbReference>
<evidence type="ECO:0000256" key="1">
    <source>
        <dbReference type="PIRSR" id="PIRSR605493-1"/>
    </source>
</evidence>
<evidence type="ECO:0000313" key="2">
    <source>
        <dbReference type="EMBL" id="HJB27378.1"/>
    </source>
</evidence>
<evidence type="ECO:0000313" key="3">
    <source>
        <dbReference type="Proteomes" id="UP000823842"/>
    </source>
</evidence>